<feature type="domain" description="DUF58" evidence="2">
    <location>
        <begin position="179"/>
        <end position="265"/>
    </location>
</feature>
<dbReference type="PANTHER" id="PTHR33608">
    <property type="entry name" value="BLL2464 PROTEIN"/>
    <property type="match status" value="1"/>
</dbReference>
<proteinExistence type="predicted"/>
<evidence type="ECO:0000313" key="4">
    <source>
        <dbReference type="Proteomes" id="UP000680865"/>
    </source>
</evidence>
<dbReference type="InterPro" id="IPR002881">
    <property type="entry name" value="DUF58"/>
</dbReference>
<feature type="compositionally biased region" description="Low complexity" evidence="1">
    <location>
        <begin position="103"/>
        <end position="121"/>
    </location>
</feature>
<feature type="compositionally biased region" description="Low complexity" evidence="1">
    <location>
        <begin position="72"/>
        <end position="86"/>
    </location>
</feature>
<comment type="caution">
    <text evidence="3">The sequence shown here is derived from an EMBL/GenBank/DDBJ whole genome shotgun (WGS) entry which is preliminary data.</text>
</comment>
<dbReference type="AlphaFoldDB" id="A0A919VXV4"/>
<sequence length="462" mass="48173">MTTPDNPPPPAEPAEPAAGSTTAGSTTAGPASSGPAGTAPSASDSSASPAAGQSGGIDYASGSPSRASADYATANAAGNGFTGAPASSPSTGPQPTAPNGGYAPTAGNGRGTATTTSSRPAKSGSGRTADLPPPITGAGTARAEVVLARLQLLVTRKLDGLLQGDYAGLLPGPGSEAGESREYRPGDDVRRMDWPVTARTTMPHVRRTVADRELETWMAIDLSASLDFGTARYLKSDLVLAAATAMAHLTVRGGNRIGAVVGTGSGLTVRSERAPFWKRRRKTVEQPPEQAPVVRLPARPGRKEAQGLLRAIARTEIRPGRADLGELIDMLNRPPRRRGVAVVVSDFLAPVESWSRPVRKLGVRHDVLAIEVVDPRELELPDVGVLTLADPETGSLHEVHTGDASLRARYAEAAGQQRGEIARALRAAGAAHLRLRTDTDWLLDMVRFVAAQRHARTRGTTR</sequence>
<evidence type="ECO:0000256" key="1">
    <source>
        <dbReference type="SAM" id="MobiDB-lite"/>
    </source>
</evidence>
<dbReference type="EMBL" id="BOQP01000046">
    <property type="protein sequence ID" value="GIM81259.1"/>
    <property type="molecule type" value="Genomic_DNA"/>
</dbReference>
<keyword evidence="4" id="KW-1185">Reference proteome</keyword>
<evidence type="ECO:0000313" key="3">
    <source>
        <dbReference type="EMBL" id="GIM81259.1"/>
    </source>
</evidence>
<organism evidence="3 4">
    <name type="scientific">Winogradskya consettensis</name>
    <dbReference type="NCBI Taxonomy" id="113560"/>
    <lineage>
        <taxon>Bacteria</taxon>
        <taxon>Bacillati</taxon>
        <taxon>Actinomycetota</taxon>
        <taxon>Actinomycetes</taxon>
        <taxon>Micromonosporales</taxon>
        <taxon>Micromonosporaceae</taxon>
        <taxon>Winogradskya</taxon>
    </lineage>
</organism>
<name>A0A919VXV4_9ACTN</name>
<gene>
    <name evidence="3" type="ORF">Aco04nite_75670</name>
</gene>
<dbReference type="Proteomes" id="UP000680865">
    <property type="component" value="Unassembled WGS sequence"/>
</dbReference>
<accession>A0A919VXV4</accession>
<feature type="region of interest" description="Disordered" evidence="1">
    <location>
        <begin position="1"/>
        <end position="136"/>
    </location>
</feature>
<feature type="compositionally biased region" description="Pro residues" evidence="1">
    <location>
        <begin position="1"/>
        <end position="13"/>
    </location>
</feature>
<reference evidence="3" key="1">
    <citation type="submission" date="2021-03" db="EMBL/GenBank/DDBJ databases">
        <title>Whole genome shotgun sequence of Actinoplanes consettensis NBRC 14913.</title>
        <authorList>
            <person name="Komaki H."/>
            <person name="Tamura T."/>
        </authorList>
    </citation>
    <scope>NUCLEOTIDE SEQUENCE</scope>
    <source>
        <strain evidence="3">NBRC 14913</strain>
    </source>
</reference>
<dbReference type="PANTHER" id="PTHR33608:SF6">
    <property type="entry name" value="BLL2464 PROTEIN"/>
    <property type="match status" value="1"/>
</dbReference>
<dbReference type="Pfam" id="PF01882">
    <property type="entry name" value="DUF58"/>
    <property type="match status" value="2"/>
</dbReference>
<evidence type="ECO:0000259" key="2">
    <source>
        <dbReference type="Pfam" id="PF01882"/>
    </source>
</evidence>
<protein>
    <recommendedName>
        <fullName evidence="2">DUF58 domain-containing protein</fullName>
    </recommendedName>
</protein>
<feature type="compositionally biased region" description="Low complexity" evidence="1">
    <location>
        <begin position="14"/>
        <end position="52"/>
    </location>
</feature>
<feature type="domain" description="DUF58" evidence="2">
    <location>
        <begin position="293"/>
        <end position="418"/>
    </location>
</feature>